<dbReference type="EMBL" id="CAJOBE010004339">
    <property type="protein sequence ID" value="CAF3927097.1"/>
    <property type="molecule type" value="Genomic_DNA"/>
</dbReference>
<dbReference type="Proteomes" id="UP000663874">
    <property type="component" value="Unassembled WGS sequence"/>
</dbReference>
<proteinExistence type="predicted"/>
<reference evidence="1" key="1">
    <citation type="submission" date="2021-02" db="EMBL/GenBank/DDBJ databases">
        <authorList>
            <person name="Nowell W R."/>
        </authorList>
    </citation>
    <scope>NUCLEOTIDE SEQUENCE</scope>
</reference>
<dbReference type="EMBL" id="CAJNOT010002632">
    <property type="protein sequence ID" value="CAF1332111.1"/>
    <property type="molecule type" value="Genomic_DNA"/>
</dbReference>
<dbReference type="AlphaFoldDB" id="A0A815FZX1"/>
<name>A0A815FZX1_9BILA</name>
<protein>
    <submittedName>
        <fullName evidence="1">Uncharacterized protein</fullName>
    </submittedName>
</protein>
<evidence type="ECO:0000313" key="1">
    <source>
        <dbReference type="EMBL" id="CAF1332111.1"/>
    </source>
</evidence>
<organism evidence="1 3">
    <name type="scientific">Rotaria sordida</name>
    <dbReference type="NCBI Taxonomy" id="392033"/>
    <lineage>
        <taxon>Eukaryota</taxon>
        <taxon>Metazoa</taxon>
        <taxon>Spiralia</taxon>
        <taxon>Gnathifera</taxon>
        <taxon>Rotifera</taxon>
        <taxon>Eurotatoria</taxon>
        <taxon>Bdelloidea</taxon>
        <taxon>Philodinida</taxon>
        <taxon>Philodinidae</taxon>
        <taxon>Rotaria</taxon>
    </lineage>
</organism>
<evidence type="ECO:0000313" key="2">
    <source>
        <dbReference type="EMBL" id="CAF3927097.1"/>
    </source>
</evidence>
<dbReference type="Proteomes" id="UP000663864">
    <property type="component" value="Unassembled WGS sequence"/>
</dbReference>
<accession>A0A815FZX1</accession>
<feature type="non-terminal residue" evidence="1">
    <location>
        <position position="1"/>
    </location>
</feature>
<evidence type="ECO:0000313" key="3">
    <source>
        <dbReference type="Proteomes" id="UP000663864"/>
    </source>
</evidence>
<comment type="caution">
    <text evidence="1">The sequence shown here is derived from an EMBL/GenBank/DDBJ whole genome shotgun (WGS) entry which is preliminary data.</text>
</comment>
<sequence length="193" mass="21447">MPLLTATETKNAAEAVVDPSRDQLLKKQAVLKAYYDSFPEIDAATNATNLDIKKAEEFTKSILNAKPSGNVTDRNTACHILNKLLENQDQQCLFYDSANGINLHDASGNLADIGSEDKPFVLKLKSSEGLGGDKSKKTIKDDLRLIEILNNAIKQNKFHPIIEDIRNRDAPIPILTNSNSNSWLGIGWNWNWN</sequence>
<gene>
    <name evidence="2" type="ORF">FNK824_LOCUS21936</name>
    <name evidence="1" type="ORF">ZHD862_LOCUS29583</name>
</gene>